<dbReference type="GO" id="GO:0016787">
    <property type="term" value="F:hydrolase activity"/>
    <property type="evidence" value="ECO:0007669"/>
    <property type="project" value="UniProtKB-KW"/>
</dbReference>
<proteinExistence type="predicted"/>
<evidence type="ECO:0000313" key="3">
    <source>
        <dbReference type="EMBL" id="QFU16715.1"/>
    </source>
</evidence>
<accession>A0A5P9JZL8</accession>
<dbReference type="PANTHER" id="PTHR43084">
    <property type="entry name" value="PERSULFIDE DIOXYGENASE ETHE1"/>
    <property type="match status" value="1"/>
</dbReference>
<dbReference type="InterPro" id="IPR001279">
    <property type="entry name" value="Metallo-B-lactamas"/>
</dbReference>
<protein>
    <submittedName>
        <fullName evidence="3">MBL fold metallo-hydrolase</fullName>
    </submittedName>
</protein>
<dbReference type="CDD" id="cd07724">
    <property type="entry name" value="POD-like_MBL-fold"/>
    <property type="match status" value="1"/>
</dbReference>
<dbReference type="Proteomes" id="UP000325614">
    <property type="component" value="Chromosome"/>
</dbReference>
<keyword evidence="1" id="KW-0479">Metal-binding</keyword>
<dbReference type="RefSeq" id="WP_152586358.1">
    <property type="nucleotide sequence ID" value="NZ_CP045423.1"/>
</dbReference>
<dbReference type="GO" id="GO:0070813">
    <property type="term" value="P:hydrogen sulfide metabolic process"/>
    <property type="evidence" value="ECO:0007669"/>
    <property type="project" value="TreeGrafter"/>
</dbReference>
<dbReference type="SMART" id="SM00849">
    <property type="entry name" value="Lactamase_B"/>
    <property type="match status" value="1"/>
</dbReference>
<dbReference type="GO" id="GO:0046872">
    <property type="term" value="F:metal ion binding"/>
    <property type="evidence" value="ECO:0007669"/>
    <property type="project" value="UniProtKB-KW"/>
</dbReference>
<sequence>MSHSHSSPLQGRPIVKGFYEKRTGSIQYVVADPETKACAVIDPVHDFDPKSGATATIQADEILAHIEREGYALEWILDTHPHADHFSAAGYLKDRTGAPTAIGEKVVEVQKLWKGIYNWPDSFPTDGSQWDRLFADGERFRIGNLDVEVMFTPGHTLASITYVVGDAAFVHDTLFMPDSGTARADFPGGSAKALWRSIQRIMALPDDTRLFTGHDYRPGGREPRWESTVGQQRRENTHLVKARTEEEFVALREARDRELPMPNLILHALQVNIRGGRLPEPESHGRRYLKIPLDALKGAAWGE</sequence>
<dbReference type="InterPro" id="IPR051682">
    <property type="entry name" value="Mito_Persulfide_Diox"/>
</dbReference>
<dbReference type="KEGG" id="mico:GDR74_11010"/>
<dbReference type="EMBL" id="CP045423">
    <property type="protein sequence ID" value="QFU16715.1"/>
    <property type="molecule type" value="Genomic_DNA"/>
</dbReference>
<dbReference type="PANTHER" id="PTHR43084:SF1">
    <property type="entry name" value="PERSULFIDE DIOXYGENASE ETHE1, MITOCHONDRIAL"/>
    <property type="match status" value="1"/>
</dbReference>
<dbReference type="Gene3D" id="3.60.15.10">
    <property type="entry name" value="Ribonuclease Z/Hydroxyacylglutathione hydrolase-like"/>
    <property type="match status" value="1"/>
</dbReference>
<dbReference type="InterPro" id="IPR044528">
    <property type="entry name" value="POD-like_MBL-fold"/>
</dbReference>
<keyword evidence="3" id="KW-0378">Hydrolase</keyword>
<dbReference type="AlphaFoldDB" id="A0A5P9JZL8"/>
<evidence type="ECO:0000259" key="2">
    <source>
        <dbReference type="SMART" id="SM00849"/>
    </source>
</evidence>
<reference evidence="3 4" key="1">
    <citation type="submission" date="2019-10" db="EMBL/GenBank/DDBJ databases">
        <title>Isolation, Identification of Microvirga thermotolerans HR1, a novel thermophilic bacterium and Comparative Genomics of the genus Microvirga.</title>
        <authorList>
            <person name="Li J."/>
            <person name="Zhang W."/>
            <person name="Lin M."/>
            <person name="Wang J."/>
        </authorList>
    </citation>
    <scope>NUCLEOTIDE SEQUENCE [LARGE SCALE GENOMIC DNA]</scope>
    <source>
        <strain evidence="3 4">HR1</strain>
    </source>
</reference>
<evidence type="ECO:0000313" key="4">
    <source>
        <dbReference type="Proteomes" id="UP000325614"/>
    </source>
</evidence>
<organism evidence="3 4">
    <name type="scientific">Microvirga thermotolerans</name>
    <dbReference type="NCBI Taxonomy" id="2651334"/>
    <lineage>
        <taxon>Bacteria</taxon>
        <taxon>Pseudomonadati</taxon>
        <taxon>Pseudomonadota</taxon>
        <taxon>Alphaproteobacteria</taxon>
        <taxon>Hyphomicrobiales</taxon>
        <taxon>Methylobacteriaceae</taxon>
        <taxon>Microvirga</taxon>
    </lineage>
</organism>
<dbReference type="InterPro" id="IPR036866">
    <property type="entry name" value="RibonucZ/Hydroxyglut_hydro"/>
</dbReference>
<name>A0A5P9JZL8_9HYPH</name>
<dbReference type="GO" id="GO:0050313">
    <property type="term" value="F:sulfur dioxygenase activity"/>
    <property type="evidence" value="ECO:0007669"/>
    <property type="project" value="InterPro"/>
</dbReference>
<feature type="domain" description="Metallo-beta-lactamase" evidence="2">
    <location>
        <begin position="24"/>
        <end position="214"/>
    </location>
</feature>
<evidence type="ECO:0000256" key="1">
    <source>
        <dbReference type="ARBA" id="ARBA00022723"/>
    </source>
</evidence>
<dbReference type="Pfam" id="PF00753">
    <property type="entry name" value="Lactamase_B"/>
    <property type="match status" value="1"/>
</dbReference>
<dbReference type="SUPFAM" id="SSF56281">
    <property type="entry name" value="Metallo-hydrolase/oxidoreductase"/>
    <property type="match status" value="1"/>
</dbReference>
<keyword evidence="4" id="KW-1185">Reference proteome</keyword>
<dbReference type="GO" id="GO:0006749">
    <property type="term" value="P:glutathione metabolic process"/>
    <property type="evidence" value="ECO:0007669"/>
    <property type="project" value="InterPro"/>
</dbReference>
<gene>
    <name evidence="3" type="ORF">GDR74_11010</name>
</gene>